<dbReference type="Proteomes" id="UP000633365">
    <property type="component" value="Unassembled WGS sequence"/>
</dbReference>
<feature type="transmembrane region" description="Helical" evidence="7">
    <location>
        <begin position="282"/>
        <end position="303"/>
    </location>
</feature>
<feature type="domain" description="Acyltransferase 3" evidence="8">
    <location>
        <begin position="25"/>
        <end position="330"/>
    </location>
</feature>
<feature type="transmembrane region" description="Helical" evidence="7">
    <location>
        <begin position="138"/>
        <end position="160"/>
    </location>
</feature>
<keyword evidence="4 7" id="KW-0812">Transmembrane</keyword>
<reference evidence="9" key="1">
    <citation type="submission" date="2021-01" db="EMBL/GenBank/DDBJ databases">
        <title>Genome public.</title>
        <authorList>
            <person name="Liu C."/>
            <person name="Sun Q."/>
        </authorList>
    </citation>
    <scope>NUCLEOTIDE SEQUENCE</scope>
    <source>
        <strain evidence="9">M6</strain>
    </source>
</reference>
<evidence type="ECO:0000256" key="7">
    <source>
        <dbReference type="SAM" id="Phobius"/>
    </source>
</evidence>
<keyword evidence="3" id="KW-1003">Cell membrane</keyword>
<dbReference type="InterPro" id="IPR002656">
    <property type="entry name" value="Acyl_transf_3_dom"/>
</dbReference>
<dbReference type="RefSeq" id="WP_201427603.1">
    <property type="nucleotide sequence ID" value="NZ_JAEQMG010000083.1"/>
</dbReference>
<feature type="transmembrane region" description="Helical" evidence="7">
    <location>
        <begin position="96"/>
        <end position="118"/>
    </location>
</feature>
<feature type="transmembrane region" description="Helical" evidence="7">
    <location>
        <begin position="225"/>
        <end position="243"/>
    </location>
</feature>
<organism evidence="9 10">
    <name type="scientific">Ruminococcus difficilis</name>
    <dbReference type="NCBI Taxonomy" id="2763069"/>
    <lineage>
        <taxon>Bacteria</taxon>
        <taxon>Bacillati</taxon>
        <taxon>Bacillota</taxon>
        <taxon>Clostridia</taxon>
        <taxon>Eubacteriales</taxon>
        <taxon>Oscillospiraceae</taxon>
        <taxon>Ruminococcus</taxon>
    </lineage>
</organism>
<gene>
    <name evidence="9" type="ORF">JKK62_08870</name>
</gene>
<keyword evidence="9" id="KW-0012">Acyltransferase</keyword>
<comment type="subcellular location">
    <subcellularLocation>
        <location evidence="1">Cell membrane</location>
        <topology evidence="1">Multi-pass membrane protein</topology>
    </subcellularLocation>
</comment>
<sequence>MTERRLDSGELNFSSLSKYRNAIYGLCAIWIVFFHGSETFNINECEGIRMTLGLILRTGNCAVDVFMLLSGIGLYFSLSKKPKLSTFYWRRLTRIYLPYLVLIVPYLIYTCIIAEQHIDRFFKTALAINYWLGDDEPIVLWYISAVIVFYLISPLLFKAIHYQEKNALLRTILMVAAVGVITIVLYHRFNALYYLLDKALTRLAVFIIGIYMGRTVKQKRHFSPLFLIICVMIAALGVPVCGVPEVHGAYYRLSCSIVGVALTFVFAQSFVTLSKWKIDKLFNFFGAFSLEIYIATSIGRKIYEKTSWGAGHGLYKYLIFSLPFMLMAYLAYLIQKLLLRKQKPTEAPKI</sequence>
<evidence type="ECO:0000256" key="5">
    <source>
        <dbReference type="ARBA" id="ARBA00022989"/>
    </source>
</evidence>
<dbReference type="EMBL" id="JAEQMG010000083">
    <property type="protein sequence ID" value="MBK6088758.1"/>
    <property type="molecule type" value="Genomic_DNA"/>
</dbReference>
<evidence type="ECO:0000313" key="10">
    <source>
        <dbReference type="Proteomes" id="UP000633365"/>
    </source>
</evidence>
<keyword evidence="10" id="KW-1185">Reference proteome</keyword>
<comment type="similarity">
    <text evidence="2">Belongs to the acyltransferase 3 family.</text>
</comment>
<feature type="transmembrane region" description="Helical" evidence="7">
    <location>
        <begin position="249"/>
        <end position="270"/>
    </location>
</feature>
<accession>A0A935C501</accession>
<feature type="transmembrane region" description="Helical" evidence="7">
    <location>
        <begin position="167"/>
        <end position="186"/>
    </location>
</feature>
<evidence type="ECO:0000313" key="9">
    <source>
        <dbReference type="EMBL" id="MBK6088758.1"/>
    </source>
</evidence>
<comment type="caution">
    <text evidence="9">The sequence shown here is derived from an EMBL/GenBank/DDBJ whole genome shotgun (WGS) entry which is preliminary data.</text>
</comment>
<dbReference type="Pfam" id="PF01757">
    <property type="entry name" value="Acyl_transf_3"/>
    <property type="match status" value="1"/>
</dbReference>
<evidence type="ECO:0000256" key="2">
    <source>
        <dbReference type="ARBA" id="ARBA00007400"/>
    </source>
</evidence>
<name>A0A935C501_9FIRM</name>
<keyword evidence="5 7" id="KW-1133">Transmembrane helix</keyword>
<evidence type="ECO:0000256" key="6">
    <source>
        <dbReference type="ARBA" id="ARBA00023136"/>
    </source>
</evidence>
<dbReference type="GO" id="GO:0016413">
    <property type="term" value="F:O-acetyltransferase activity"/>
    <property type="evidence" value="ECO:0007669"/>
    <property type="project" value="TreeGrafter"/>
</dbReference>
<evidence type="ECO:0000259" key="8">
    <source>
        <dbReference type="Pfam" id="PF01757"/>
    </source>
</evidence>
<feature type="transmembrane region" description="Helical" evidence="7">
    <location>
        <begin position="192"/>
        <end position="213"/>
    </location>
</feature>
<dbReference type="AlphaFoldDB" id="A0A935C501"/>
<keyword evidence="6 7" id="KW-0472">Membrane</keyword>
<dbReference type="GO" id="GO:0009246">
    <property type="term" value="P:enterobacterial common antigen biosynthetic process"/>
    <property type="evidence" value="ECO:0007669"/>
    <property type="project" value="TreeGrafter"/>
</dbReference>
<evidence type="ECO:0000256" key="1">
    <source>
        <dbReference type="ARBA" id="ARBA00004651"/>
    </source>
</evidence>
<feature type="transmembrane region" description="Helical" evidence="7">
    <location>
        <begin position="315"/>
        <end position="334"/>
    </location>
</feature>
<dbReference type="GO" id="GO:0005886">
    <property type="term" value="C:plasma membrane"/>
    <property type="evidence" value="ECO:0007669"/>
    <property type="project" value="UniProtKB-SubCell"/>
</dbReference>
<dbReference type="PANTHER" id="PTHR40074">
    <property type="entry name" value="O-ACETYLTRANSFERASE WECH"/>
    <property type="match status" value="1"/>
</dbReference>
<proteinExistence type="inferred from homology"/>
<evidence type="ECO:0000256" key="4">
    <source>
        <dbReference type="ARBA" id="ARBA00022692"/>
    </source>
</evidence>
<feature type="transmembrane region" description="Helical" evidence="7">
    <location>
        <begin position="21"/>
        <end position="42"/>
    </location>
</feature>
<dbReference type="PANTHER" id="PTHR40074:SF2">
    <property type="entry name" value="O-ACETYLTRANSFERASE WECH"/>
    <property type="match status" value="1"/>
</dbReference>
<feature type="transmembrane region" description="Helical" evidence="7">
    <location>
        <begin position="54"/>
        <end position="76"/>
    </location>
</feature>
<protein>
    <submittedName>
        <fullName evidence="9">Acyltransferase</fullName>
    </submittedName>
</protein>
<keyword evidence="9" id="KW-0808">Transferase</keyword>
<evidence type="ECO:0000256" key="3">
    <source>
        <dbReference type="ARBA" id="ARBA00022475"/>
    </source>
</evidence>